<name>A0AAD3R4G0_LATJO</name>
<comment type="caution">
    <text evidence="1">The sequence shown here is derived from an EMBL/GenBank/DDBJ whole genome shotgun (WGS) entry which is preliminary data.</text>
</comment>
<protein>
    <submittedName>
        <fullName evidence="1">Tankyrase, TRF1-interacting ankyrin-related ADP-ribose polymerase b isoform X1</fullName>
    </submittedName>
</protein>
<dbReference type="EMBL" id="BRZM01000021">
    <property type="protein sequence ID" value="GLD55158.1"/>
    <property type="molecule type" value="Genomic_DNA"/>
</dbReference>
<proteinExistence type="predicted"/>
<dbReference type="Proteomes" id="UP001279410">
    <property type="component" value="Unassembled WGS sequence"/>
</dbReference>
<keyword evidence="2" id="KW-1185">Reference proteome</keyword>
<dbReference type="AlphaFoldDB" id="A0AAD3R4G0"/>
<organism evidence="1 2">
    <name type="scientific">Lates japonicus</name>
    <name type="common">Japanese lates</name>
    <dbReference type="NCBI Taxonomy" id="270547"/>
    <lineage>
        <taxon>Eukaryota</taxon>
        <taxon>Metazoa</taxon>
        <taxon>Chordata</taxon>
        <taxon>Craniata</taxon>
        <taxon>Vertebrata</taxon>
        <taxon>Euteleostomi</taxon>
        <taxon>Actinopterygii</taxon>
        <taxon>Neopterygii</taxon>
        <taxon>Teleostei</taxon>
        <taxon>Neoteleostei</taxon>
        <taxon>Acanthomorphata</taxon>
        <taxon>Carangaria</taxon>
        <taxon>Carangaria incertae sedis</taxon>
        <taxon>Centropomidae</taxon>
        <taxon>Lates</taxon>
    </lineage>
</organism>
<reference evidence="1" key="1">
    <citation type="submission" date="2022-08" db="EMBL/GenBank/DDBJ databases">
        <title>Genome sequencing of akame (Lates japonicus).</title>
        <authorList>
            <person name="Hashiguchi Y."/>
            <person name="Takahashi H."/>
        </authorList>
    </citation>
    <scope>NUCLEOTIDE SEQUENCE</scope>
    <source>
        <strain evidence="1">Kochi</strain>
    </source>
</reference>
<evidence type="ECO:0000313" key="1">
    <source>
        <dbReference type="EMBL" id="GLD55158.1"/>
    </source>
</evidence>
<accession>A0AAD3R4G0</accession>
<gene>
    <name evidence="1" type="ORF">AKAME5_000768300</name>
</gene>
<evidence type="ECO:0000313" key="2">
    <source>
        <dbReference type="Proteomes" id="UP001279410"/>
    </source>
</evidence>
<sequence>MESLIGTELETDEAKGHLLLPLPEKYKAKAKKTCTEISTPALPTHMISAGDRLTPWPTASKFMRPPHLQTCEAVARIRAGAAGVTAGFSTAAQMGNENVPVRNSDVDYRLLEAAKAGDLDTVK</sequence>
<feature type="non-terminal residue" evidence="1">
    <location>
        <position position="123"/>
    </location>
</feature>